<dbReference type="Pfam" id="PF13671">
    <property type="entry name" value="AAA_33"/>
    <property type="match status" value="1"/>
</dbReference>
<evidence type="ECO:0000313" key="3">
    <source>
        <dbReference type="Proteomes" id="UP001174934"/>
    </source>
</evidence>
<dbReference type="EMBL" id="JAULSR010000005">
    <property type="protein sequence ID" value="KAK0618524.1"/>
    <property type="molecule type" value="Genomic_DNA"/>
</dbReference>
<dbReference type="GO" id="GO:0016787">
    <property type="term" value="F:hydrolase activity"/>
    <property type="evidence" value="ECO:0007669"/>
    <property type="project" value="UniProtKB-KW"/>
</dbReference>
<dbReference type="InterPro" id="IPR027417">
    <property type="entry name" value="P-loop_NTPase"/>
</dbReference>
<evidence type="ECO:0000313" key="2">
    <source>
        <dbReference type="EMBL" id="KAK0618524.1"/>
    </source>
</evidence>
<dbReference type="PANTHER" id="PTHR37807">
    <property type="entry name" value="OS07G0160300 PROTEIN"/>
    <property type="match status" value="1"/>
</dbReference>
<keyword evidence="2" id="KW-0378">Hydrolase</keyword>
<comment type="caution">
    <text evidence="2">The sequence shown here is derived from an EMBL/GenBank/DDBJ whole genome shotgun (WGS) entry which is preliminary data.</text>
</comment>
<sequence length="218" mass="24574">MNQHGDVMSRSRLWSVRPQISLFWHLAPCTPYLACQLFIQMSGAPGSGKSTMAKLLRSAINGVVIDHDVLRSALLEFSLPFDQAAKLAYDLQWTLAQDIMKQGFSVIIDSTCNFPEVLDQGTAYAKQYGYTYWYVECKVEDVDLLDKRLRARDPMTSQRTGVDHPPSAAAAHGGRSLRGQDHRALFKSWIEHPCRPKDNVVVVDSTGNIEMLRDYILK</sequence>
<organism evidence="2 3">
    <name type="scientific">Bombardia bombarda</name>
    <dbReference type="NCBI Taxonomy" id="252184"/>
    <lineage>
        <taxon>Eukaryota</taxon>
        <taxon>Fungi</taxon>
        <taxon>Dikarya</taxon>
        <taxon>Ascomycota</taxon>
        <taxon>Pezizomycotina</taxon>
        <taxon>Sordariomycetes</taxon>
        <taxon>Sordariomycetidae</taxon>
        <taxon>Sordariales</taxon>
        <taxon>Lasiosphaeriaceae</taxon>
        <taxon>Bombardia</taxon>
    </lineage>
</organism>
<dbReference type="Proteomes" id="UP001174934">
    <property type="component" value="Unassembled WGS sequence"/>
</dbReference>
<proteinExistence type="predicted"/>
<dbReference type="SUPFAM" id="SSF52540">
    <property type="entry name" value="P-loop containing nucleoside triphosphate hydrolases"/>
    <property type="match status" value="1"/>
</dbReference>
<dbReference type="AlphaFoldDB" id="A0AA39WN94"/>
<dbReference type="PANTHER" id="PTHR37807:SF3">
    <property type="entry name" value="OS07G0160300 PROTEIN"/>
    <property type="match status" value="1"/>
</dbReference>
<dbReference type="Gene3D" id="3.40.50.300">
    <property type="entry name" value="P-loop containing nucleotide triphosphate hydrolases"/>
    <property type="match status" value="1"/>
</dbReference>
<evidence type="ECO:0000256" key="1">
    <source>
        <dbReference type="SAM" id="MobiDB-lite"/>
    </source>
</evidence>
<reference evidence="2" key="1">
    <citation type="submission" date="2023-06" db="EMBL/GenBank/DDBJ databases">
        <title>Genome-scale phylogeny and comparative genomics of the fungal order Sordariales.</title>
        <authorList>
            <consortium name="Lawrence Berkeley National Laboratory"/>
            <person name="Hensen N."/>
            <person name="Bonometti L."/>
            <person name="Westerberg I."/>
            <person name="Brannstrom I.O."/>
            <person name="Guillou S."/>
            <person name="Cros-Aarteil S."/>
            <person name="Calhoun S."/>
            <person name="Haridas S."/>
            <person name="Kuo A."/>
            <person name="Mondo S."/>
            <person name="Pangilinan J."/>
            <person name="Riley R."/>
            <person name="LaButti K."/>
            <person name="Andreopoulos B."/>
            <person name="Lipzen A."/>
            <person name="Chen C."/>
            <person name="Yanf M."/>
            <person name="Daum C."/>
            <person name="Ng V."/>
            <person name="Clum A."/>
            <person name="Steindorff A."/>
            <person name="Ohm R."/>
            <person name="Martin F."/>
            <person name="Silar P."/>
            <person name="Natvig D."/>
            <person name="Lalanne C."/>
            <person name="Gautier V."/>
            <person name="Ament-velasquez S.L."/>
            <person name="Kruys A."/>
            <person name="Hutchinson M.I."/>
            <person name="Powell A.J."/>
            <person name="Barry K."/>
            <person name="Miller A.N."/>
            <person name="Grigoriev I.V."/>
            <person name="Debuchy R."/>
            <person name="Gladieux P."/>
            <person name="Thoren M.H."/>
            <person name="Johannesson H."/>
        </authorList>
    </citation>
    <scope>NUCLEOTIDE SEQUENCE</scope>
    <source>
        <strain evidence="2">SMH3391-2</strain>
    </source>
</reference>
<protein>
    <submittedName>
        <fullName evidence="2">P-loop containing nucleoside triphosphate hydrolase protein</fullName>
    </submittedName>
</protein>
<keyword evidence="3" id="KW-1185">Reference proteome</keyword>
<feature type="region of interest" description="Disordered" evidence="1">
    <location>
        <begin position="155"/>
        <end position="177"/>
    </location>
</feature>
<gene>
    <name evidence="2" type="ORF">B0T17DRAFT_341815</name>
</gene>
<accession>A0AA39WN94</accession>
<name>A0AA39WN94_9PEZI</name>